<dbReference type="PANTHER" id="PTHR40086:SF1">
    <property type="entry name" value="CELL CYCLE REGULATOR CCRZ"/>
    <property type="match status" value="1"/>
</dbReference>
<feature type="domain" description="Aminoglycoside phosphotransferase" evidence="6">
    <location>
        <begin position="63"/>
        <end position="234"/>
    </location>
</feature>
<sequence>MAKSNVEQQLTAVISKHFPAAESAGFHLSPIGGLSSESWRIRSEQFDGLARPQSASGRLSGSDRQREFRLLRQMARVGLAPRPLLWRDGWLIIEWAAGRAATAAEFSAALSDGELAGYLARIHQRPPSGHPLALKPLFARHWQQMDRRRRSPTLLRLHRHFQRLALPKPLAIAPLHLDVHADNLLLTDKRMMLIDWEYAADGDIALELAFIVRANRLDGETQRRFLQRYHQRRPGFSVARLQRHTAQWLPWVDYLTLMWFEIRWRQTGQEKFLQALAPLRRRLGIAE</sequence>
<dbReference type="InterPro" id="IPR014093">
    <property type="entry name" value="Thiamine_kinase"/>
</dbReference>
<dbReference type="GO" id="GO:0006772">
    <property type="term" value="P:thiamine metabolic process"/>
    <property type="evidence" value="ECO:0007669"/>
    <property type="project" value="InterPro"/>
</dbReference>
<keyword evidence="2 5" id="KW-0547">Nucleotide-binding</keyword>
<dbReference type="AlphaFoldDB" id="A0A2U1TQ05"/>
<dbReference type="GO" id="GO:0019165">
    <property type="term" value="F:thiamine kinase activity"/>
    <property type="evidence" value="ECO:0007669"/>
    <property type="project" value="UniProtKB-UniRule"/>
</dbReference>
<dbReference type="RefSeq" id="WP_136168008.1">
    <property type="nucleotide sequence ID" value="NZ_KZ819091.1"/>
</dbReference>
<keyword evidence="4 5" id="KW-0067">ATP-binding</keyword>
<evidence type="ECO:0000256" key="1">
    <source>
        <dbReference type="ARBA" id="ARBA00022679"/>
    </source>
</evidence>
<evidence type="ECO:0000256" key="2">
    <source>
        <dbReference type="ARBA" id="ARBA00022741"/>
    </source>
</evidence>
<dbReference type="Pfam" id="PF01636">
    <property type="entry name" value="APH"/>
    <property type="match status" value="1"/>
</dbReference>
<dbReference type="GO" id="GO:0009229">
    <property type="term" value="P:thiamine diphosphate biosynthetic process"/>
    <property type="evidence" value="ECO:0007669"/>
    <property type="project" value="UniProtKB-UniRule"/>
</dbReference>
<keyword evidence="3 5" id="KW-0418">Kinase</keyword>
<dbReference type="Gene3D" id="3.90.1200.10">
    <property type="match status" value="1"/>
</dbReference>
<accession>A0A2U1TQ05</accession>
<comment type="caution">
    <text evidence="7">The sequence shown here is derived from an EMBL/GenBank/DDBJ whole genome shotgun (WGS) entry which is preliminary data.</text>
</comment>
<evidence type="ECO:0000313" key="8">
    <source>
        <dbReference type="Proteomes" id="UP000296159"/>
    </source>
</evidence>
<dbReference type="InterPro" id="IPR002575">
    <property type="entry name" value="Aminoglycoside_PTrfase"/>
</dbReference>
<protein>
    <recommendedName>
        <fullName evidence="5">Thiamine kinase</fullName>
        <ecNumber evidence="5">2.7.1.89</ecNumber>
    </recommendedName>
</protein>
<dbReference type="InterPro" id="IPR052077">
    <property type="entry name" value="CcrZ_PhaseVar_Mediator"/>
</dbReference>
<evidence type="ECO:0000256" key="4">
    <source>
        <dbReference type="ARBA" id="ARBA00022840"/>
    </source>
</evidence>
<organism evidence="7 8">
    <name type="scientific">Brenneria corticis</name>
    <dbReference type="NCBI Taxonomy" id="2173106"/>
    <lineage>
        <taxon>Bacteria</taxon>
        <taxon>Pseudomonadati</taxon>
        <taxon>Pseudomonadota</taxon>
        <taxon>Gammaproteobacteria</taxon>
        <taxon>Enterobacterales</taxon>
        <taxon>Pectobacteriaceae</taxon>
        <taxon>Brenneria</taxon>
    </lineage>
</organism>
<proteinExistence type="inferred from homology"/>
<reference evidence="7 8" key="1">
    <citation type="submission" date="2018-04" db="EMBL/GenBank/DDBJ databases">
        <title>Brenneria corticis sp.nov.</title>
        <authorList>
            <person name="Li Y."/>
        </authorList>
    </citation>
    <scope>NUCLEOTIDE SEQUENCE [LARGE SCALE GENOMIC DNA]</scope>
    <source>
        <strain evidence="7 8">CFCC 11842</strain>
    </source>
</reference>
<comment type="function">
    <text evidence="5">Catalyzes the phosphorylation of thiamine to thiamine phosphate.</text>
</comment>
<dbReference type="HAMAP" id="MF_01604">
    <property type="entry name" value="Thiamine_kinase"/>
    <property type="match status" value="1"/>
</dbReference>
<dbReference type="GO" id="GO:0005524">
    <property type="term" value="F:ATP binding"/>
    <property type="evidence" value="ECO:0007669"/>
    <property type="project" value="UniProtKB-KW"/>
</dbReference>
<dbReference type="Proteomes" id="UP000296159">
    <property type="component" value="Unassembled WGS sequence"/>
</dbReference>
<comment type="catalytic activity">
    <reaction evidence="5">
        <text>thiamine + ATP = thiamine phosphate + ADP + H(+)</text>
        <dbReference type="Rhea" id="RHEA:12012"/>
        <dbReference type="ChEBI" id="CHEBI:15378"/>
        <dbReference type="ChEBI" id="CHEBI:18385"/>
        <dbReference type="ChEBI" id="CHEBI:30616"/>
        <dbReference type="ChEBI" id="CHEBI:37575"/>
        <dbReference type="ChEBI" id="CHEBI:456216"/>
        <dbReference type="EC" id="2.7.1.89"/>
    </reaction>
</comment>
<dbReference type="InterPro" id="IPR011009">
    <property type="entry name" value="Kinase-like_dom_sf"/>
</dbReference>
<comment type="pathway">
    <text evidence="5">Cofactor biosynthesis; thiamine diphosphate biosynthesis; thiamine phosphate from thiamine: step 1/1.</text>
</comment>
<dbReference type="UniPathway" id="UPA00060">
    <property type="reaction ID" value="UER00596"/>
</dbReference>
<keyword evidence="8" id="KW-1185">Reference proteome</keyword>
<evidence type="ECO:0000313" key="7">
    <source>
        <dbReference type="EMBL" id="PWC11490.1"/>
    </source>
</evidence>
<evidence type="ECO:0000259" key="6">
    <source>
        <dbReference type="Pfam" id="PF01636"/>
    </source>
</evidence>
<dbReference type="SUPFAM" id="SSF56112">
    <property type="entry name" value="Protein kinase-like (PK-like)"/>
    <property type="match status" value="1"/>
</dbReference>
<dbReference type="EMBL" id="QDKH01000028">
    <property type="protein sequence ID" value="PWC11490.1"/>
    <property type="molecule type" value="Genomic_DNA"/>
</dbReference>
<evidence type="ECO:0000256" key="3">
    <source>
        <dbReference type="ARBA" id="ARBA00022777"/>
    </source>
</evidence>
<evidence type="ECO:0000256" key="5">
    <source>
        <dbReference type="HAMAP-Rule" id="MF_01604"/>
    </source>
</evidence>
<name>A0A2U1TQ05_9GAMM</name>
<gene>
    <name evidence="5" type="primary">thiK</name>
    <name evidence="7" type="ORF">DDT56_19235</name>
</gene>
<dbReference type="EC" id="2.7.1.89" evidence="5"/>
<comment type="similarity">
    <text evidence="5">Belongs to the thiamine kinase family.</text>
</comment>
<dbReference type="PANTHER" id="PTHR40086">
    <property type="entry name" value="PHOSPHOTRANSFERASE YTMP-RELATED"/>
    <property type="match status" value="1"/>
</dbReference>
<keyword evidence="1 5" id="KW-0808">Transferase</keyword>